<dbReference type="KEGG" id="samy:DB32_001708"/>
<dbReference type="AlphaFoldDB" id="A0A0F6SE46"/>
<keyword evidence="4" id="KW-0560">Oxidoreductase</keyword>
<dbReference type="InterPro" id="IPR024084">
    <property type="entry name" value="IsoPropMal-DH-like_dom"/>
</dbReference>
<sequence>MSKKRIAIIPGDGIGKEVVAIGVQLLETLREVRGYAIELVPFDLGADRFLRDGATFPADDQRTIRETCDAVLLGAIGDPRVPSLDYARDILFGLRFGLDLYCNVRPIQCLDDRLMPIKGKGAKDCDMVVFRENTEGVYVGVGGNFKKGTPDEVAITEDVNTRKGVERVIRAAFEFAVKHGRKRVLMSDKNNAMPHAHGLWKRVFEEVRGEYAGIESRHMYVDALCMQMVRAPETLDVIVTNNLFGDIVTDLGAALQGGLGMAASANIHPGRIGMFEPVHGSAPDIAGKDMANPLATVLTIGMMCTHLGFEGEEARLVEIVREAVRTGRCTRDVGGEMGTRAVGDWVLAQVRGS</sequence>
<dbReference type="SUPFAM" id="SSF53659">
    <property type="entry name" value="Isocitrate/Isopropylmalate dehydrogenase-like"/>
    <property type="match status" value="1"/>
</dbReference>
<evidence type="ECO:0000256" key="3">
    <source>
        <dbReference type="ARBA" id="ARBA00022723"/>
    </source>
</evidence>
<gene>
    <name evidence="8" type="ORF">DB32_001708</name>
</gene>
<protein>
    <submittedName>
        <fullName evidence="8">3-isopropylmalate dehydrogenase</fullName>
    </submittedName>
</protein>
<name>A0A0F6SE46_9BACT</name>
<evidence type="ECO:0000256" key="1">
    <source>
        <dbReference type="ARBA" id="ARBA00001936"/>
    </source>
</evidence>
<dbReference type="Gene3D" id="3.40.718.10">
    <property type="entry name" value="Isopropylmalate Dehydrogenase"/>
    <property type="match status" value="1"/>
</dbReference>
<comment type="cofactor">
    <cofactor evidence="2">
        <name>Mg(2+)</name>
        <dbReference type="ChEBI" id="CHEBI:18420"/>
    </cofactor>
</comment>
<dbReference type="RefSeq" id="WP_053231886.1">
    <property type="nucleotide sequence ID" value="NZ_CP011125.1"/>
</dbReference>
<dbReference type="Pfam" id="PF00180">
    <property type="entry name" value="Iso_dh"/>
    <property type="match status" value="1"/>
</dbReference>
<evidence type="ECO:0000256" key="5">
    <source>
        <dbReference type="ARBA" id="ARBA00023027"/>
    </source>
</evidence>
<organism evidence="8 9">
    <name type="scientific">Sandaracinus amylolyticus</name>
    <dbReference type="NCBI Taxonomy" id="927083"/>
    <lineage>
        <taxon>Bacteria</taxon>
        <taxon>Pseudomonadati</taxon>
        <taxon>Myxococcota</taxon>
        <taxon>Polyangia</taxon>
        <taxon>Polyangiales</taxon>
        <taxon>Sandaracinaceae</taxon>
        <taxon>Sandaracinus</taxon>
    </lineage>
</organism>
<evidence type="ECO:0000256" key="6">
    <source>
        <dbReference type="ARBA" id="ARBA00023211"/>
    </source>
</evidence>
<keyword evidence="5" id="KW-0520">NAD</keyword>
<keyword evidence="3" id="KW-0479">Metal-binding</keyword>
<dbReference type="PROSITE" id="PS00470">
    <property type="entry name" value="IDH_IMDH"/>
    <property type="match status" value="1"/>
</dbReference>
<dbReference type="GO" id="GO:0016616">
    <property type="term" value="F:oxidoreductase activity, acting on the CH-OH group of donors, NAD or NADP as acceptor"/>
    <property type="evidence" value="ECO:0007669"/>
    <property type="project" value="InterPro"/>
</dbReference>
<dbReference type="SMART" id="SM01329">
    <property type="entry name" value="Iso_dh"/>
    <property type="match status" value="1"/>
</dbReference>
<keyword evidence="6" id="KW-0464">Manganese</keyword>
<dbReference type="GO" id="GO:0000287">
    <property type="term" value="F:magnesium ion binding"/>
    <property type="evidence" value="ECO:0007669"/>
    <property type="project" value="InterPro"/>
</dbReference>
<evidence type="ECO:0000259" key="7">
    <source>
        <dbReference type="SMART" id="SM01329"/>
    </source>
</evidence>
<evidence type="ECO:0000313" key="8">
    <source>
        <dbReference type="EMBL" id="AKF04559.1"/>
    </source>
</evidence>
<reference evidence="8 9" key="1">
    <citation type="submission" date="2015-03" db="EMBL/GenBank/DDBJ databases">
        <title>Genome assembly of Sandaracinus amylolyticus DSM 53668.</title>
        <authorList>
            <person name="Sharma G."/>
            <person name="Subramanian S."/>
        </authorList>
    </citation>
    <scope>NUCLEOTIDE SEQUENCE [LARGE SCALE GENOMIC DNA]</scope>
    <source>
        <strain evidence="8 9">DSM 53668</strain>
    </source>
</reference>
<keyword evidence="9" id="KW-1185">Reference proteome</keyword>
<evidence type="ECO:0000256" key="2">
    <source>
        <dbReference type="ARBA" id="ARBA00001946"/>
    </source>
</evidence>
<dbReference type="Proteomes" id="UP000034883">
    <property type="component" value="Chromosome"/>
</dbReference>
<accession>A0A0F6SE46</accession>
<feature type="domain" description="Isopropylmalate dehydrogenase-like" evidence="7">
    <location>
        <begin position="5"/>
        <end position="346"/>
    </location>
</feature>
<evidence type="ECO:0000313" key="9">
    <source>
        <dbReference type="Proteomes" id="UP000034883"/>
    </source>
</evidence>
<dbReference type="InterPro" id="IPR019818">
    <property type="entry name" value="IsoCit/isopropylmalate_DH_CS"/>
</dbReference>
<proteinExistence type="predicted"/>
<evidence type="ECO:0000256" key="4">
    <source>
        <dbReference type="ARBA" id="ARBA00023002"/>
    </source>
</evidence>
<comment type="cofactor">
    <cofactor evidence="1">
        <name>Mn(2+)</name>
        <dbReference type="ChEBI" id="CHEBI:29035"/>
    </cofactor>
</comment>
<dbReference type="STRING" id="927083.DB32_001708"/>
<dbReference type="OrthoDB" id="9806254at2"/>
<dbReference type="PANTHER" id="PTHR43275:SF1">
    <property type="entry name" value="D-MALATE DEHYDROGENASE [DECARBOXYLATING]"/>
    <property type="match status" value="1"/>
</dbReference>
<dbReference type="GO" id="GO:0051287">
    <property type="term" value="F:NAD binding"/>
    <property type="evidence" value="ECO:0007669"/>
    <property type="project" value="InterPro"/>
</dbReference>
<dbReference type="PANTHER" id="PTHR43275">
    <property type="entry name" value="D-MALATE DEHYDROGENASE [DECARBOXYLATING]"/>
    <property type="match status" value="1"/>
</dbReference>
<dbReference type="EMBL" id="CP011125">
    <property type="protein sequence ID" value="AKF04559.1"/>
    <property type="molecule type" value="Genomic_DNA"/>
</dbReference>
<dbReference type="InterPro" id="IPR050501">
    <property type="entry name" value="ICDH/IPMDH"/>
</dbReference>